<feature type="transmembrane region" description="Helical" evidence="8">
    <location>
        <begin position="275"/>
        <end position="291"/>
    </location>
</feature>
<dbReference type="GO" id="GO:0005886">
    <property type="term" value="C:plasma membrane"/>
    <property type="evidence" value="ECO:0007669"/>
    <property type="project" value="UniProtKB-SubCell"/>
</dbReference>
<keyword evidence="3" id="KW-1003">Cell membrane</keyword>
<protein>
    <submittedName>
        <fullName evidence="9">Tryptophan/tyrosine permease family</fullName>
    </submittedName>
</protein>
<evidence type="ECO:0000256" key="2">
    <source>
        <dbReference type="ARBA" id="ARBA00022448"/>
    </source>
</evidence>
<feature type="transmembrane region" description="Helical" evidence="8">
    <location>
        <begin position="233"/>
        <end position="255"/>
    </location>
</feature>
<dbReference type="AlphaFoldDB" id="A0A9E7H4V1"/>
<dbReference type="Proteomes" id="UP001055439">
    <property type="component" value="Chromosome 8"/>
</dbReference>
<feature type="transmembrane region" description="Helical" evidence="8">
    <location>
        <begin position="341"/>
        <end position="361"/>
    </location>
</feature>
<dbReference type="Pfam" id="PF03222">
    <property type="entry name" value="Trp_Tyr_perm"/>
    <property type="match status" value="1"/>
</dbReference>
<sequence>MASISAVSSSSSSLLHVFPLAFAFPLRRPPPTSLAVPVIRRPPVPSRSRPRTLKCFSQKQSVQEFERLFSNLNQATMKREPGSVTSGILLVAGTTVSMAMRTLGKFGVQAACQRVIGAINGFLVLGIVVSFTSLVGVASGGLQWQSLLQAHFEAIPQSIPIIALSFVYQNVVPVLCTNLEGDLSKVRTAVVLGTAIPLVLFLIWNAVILGTIPNLDTTGALTDPLQQLRSENGIVGPIVEVFSFFAIATSYIGFVLGLSDFVSDLLKLPSGQSKPLPYLLTLLPPLVLSLLDPEIFFKALDFAGTYGVLVLFGVIPAAMSWSERYSKSSLTPITPPLVPGGRSTLIIVTGGALFVIFSEILKDVMHQ</sequence>
<keyword evidence="2" id="KW-0813">Transport</keyword>
<dbReference type="InterPro" id="IPR018227">
    <property type="entry name" value="Amino_acid_transport_2"/>
</dbReference>
<keyword evidence="4" id="KW-0997">Cell inner membrane</keyword>
<reference evidence="9" key="1">
    <citation type="submission" date="2022-05" db="EMBL/GenBank/DDBJ databases">
        <title>The Musa troglodytarum L. genome provides insights into the mechanism of non-climacteric behaviour and enrichment of carotenoids.</title>
        <authorList>
            <person name="Wang J."/>
        </authorList>
    </citation>
    <scope>NUCLEOTIDE SEQUENCE</scope>
    <source>
        <tissue evidence="9">Leaf</tissue>
    </source>
</reference>
<dbReference type="GO" id="GO:0003333">
    <property type="term" value="P:amino acid transmembrane transport"/>
    <property type="evidence" value="ECO:0007669"/>
    <property type="project" value="InterPro"/>
</dbReference>
<keyword evidence="6 8" id="KW-1133">Transmembrane helix</keyword>
<dbReference type="EMBL" id="CP097510">
    <property type="protein sequence ID" value="URE26800.1"/>
    <property type="molecule type" value="Genomic_DNA"/>
</dbReference>
<keyword evidence="5 8" id="KW-0812">Transmembrane</keyword>
<proteinExistence type="predicted"/>
<evidence type="ECO:0000313" key="9">
    <source>
        <dbReference type="EMBL" id="URE26800.1"/>
    </source>
</evidence>
<evidence type="ECO:0000256" key="7">
    <source>
        <dbReference type="ARBA" id="ARBA00023136"/>
    </source>
</evidence>
<comment type="subcellular location">
    <subcellularLocation>
        <location evidence="1">Cell inner membrane</location>
        <topology evidence="1">Multi-pass membrane protein</topology>
    </subcellularLocation>
</comment>
<evidence type="ECO:0000256" key="4">
    <source>
        <dbReference type="ARBA" id="ARBA00022519"/>
    </source>
</evidence>
<evidence type="ECO:0000256" key="6">
    <source>
        <dbReference type="ARBA" id="ARBA00022989"/>
    </source>
</evidence>
<keyword evidence="10" id="KW-1185">Reference proteome</keyword>
<evidence type="ECO:0000256" key="8">
    <source>
        <dbReference type="SAM" id="Phobius"/>
    </source>
</evidence>
<feature type="transmembrane region" description="Helical" evidence="8">
    <location>
        <begin position="115"/>
        <end position="138"/>
    </location>
</feature>
<evidence type="ECO:0000256" key="5">
    <source>
        <dbReference type="ARBA" id="ARBA00022692"/>
    </source>
</evidence>
<evidence type="ECO:0000313" key="10">
    <source>
        <dbReference type="Proteomes" id="UP001055439"/>
    </source>
</evidence>
<feature type="transmembrane region" description="Helical" evidence="8">
    <location>
        <begin position="84"/>
        <end position="103"/>
    </location>
</feature>
<feature type="transmembrane region" description="Helical" evidence="8">
    <location>
        <begin position="189"/>
        <end position="212"/>
    </location>
</feature>
<evidence type="ECO:0000256" key="1">
    <source>
        <dbReference type="ARBA" id="ARBA00004429"/>
    </source>
</evidence>
<dbReference type="PANTHER" id="PTHR32195:SF26">
    <property type="entry name" value="TRYPTOPHAN OR TYROSINE TRANSPORTER PROTEIN"/>
    <property type="match status" value="1"/>
</dbReference>
<dbReference type="PANTHER" id="PTHR32195">
    <property type="entry name" value="OS07G0662800 PROTEIN"/>
    <property type="match status" value="1"/>
</dbReference>
<feature type="transmembrane region" description="Helical" evidence="8">
    <location>
        <begin position="303"/>
        <end position="321"/>
    </location>
</feature>
<accession>A0A9E7H4V1</accession>
<gene>
    <name evidence="9" type="ORF">MUK42_34356</name>
</gene>
<name>A0A9E7H4V1_9LILI</name>
<keyword evidence="7 8" id="KW-0472">Membrane</keyword>
<organism evidence="9 10">
    <name type="scientific">Musa troglodytarum</name>
    <name type="common">fe'i banana</name>
    <dbReference type="NCBI Taxonomy" id="320322"/>
    <lineage>
        <taxon>Eukaryota</taxon>
        <taxon>Viridiplantae</taxon>
        <taxon>Streptophyta</taxon>
        <taxon>Embryophyta</taxon>
        <taxon>Tracheophyta</taxon>
        <taxon>Spermatophyta</taxon>
        <taxon>Magnoliopsida</taxon>
        <taxon>Liliopsida</taxon>
        <taxon>Zingiberales</taxon>
        <taxon>Musaceae</taxon>
        <taxon>Musa</taxon>
    </lineage>
</organism>
<evidence type="ECO:0000256" key="3">
    <source>
        <dbReference type="ARBA" id="ARBA00022475"/>
    </source>
</evidence>
<dbReference type="OrthoDB" id="204942at2759"/>